<evidence type="ECO:0000313" key="2">
    <source>
        <dbReference type="Proteomes" id="UP000016491"/>
    </source>
</evidence>
<evidence type="ECO:0000313" key="1">
    <source>
        <dbReference type="EMBL" id="ERI77980.1"/>
    </source>
</evidence>
<accession>A0ABC9TZD4</accession>
<organism evidence="1 2">
    <name type="scientific">[Clostridium] symbiosum ATCC 14940</name>
    <dbReference type="NCBI Taxonomy" id="411472"/>
    <lineage>
        <taxon>Bacteria</taxon>
        <taxon>Bacillati</taxon>
        <taxon>Bacillota</taxon>
        <taxon>Clostridia</taxon>
        <taxon>Lachnospirales</taxon>
        <taxon>Lachnospiraceae</taxon>
        <taxon>Otoolea</taxon>
    </lineage>
</organism>
<dbReference type="EMBL" id="AWSU01000136">
    <property type="protein sequence ID" value="ERI77980.1"/>
    <property type="molecule type" value="Genomic_DNA"/>
</dbReference>
<protein>
    <submittedName>
        <fullName evidence="1">Uncharacterized protein</fullName>
    </submittedName>
</protein>
<sequence length="54" mass="6176">MLQNWIIPVLQHPLSVLLFPYKKQECRKSSDIMNCYGISLLKAVTCARSVQVIV</sequence>
<comment type="caution">
    <text evidence="1">The sequence shown here is derived from an EMBL/GenBank/DDBJ whole genome shotgun (WGS) entry which is preliminary data.</text>
</comment>
<dbReference type="Proteomes" id="UP000016491">
    <property type="component" value="Unassembled WGS sequence"/>
</dbReference>
<reference evidence="1 2" key="1">
    <citation type="submission" date="2013-07" db="EMBL/GenBank/DDBJ databases">
        <authorList>
            <person name="Weinstock G."/>
            <person name="Sodergren E."/>
            <person name="Wylie T."/>
            <person name="Fulton L."/>
            <person name="Fulton R."/>
            <person name="Fronick C."/>
            <person name="O'Laughlin M."/>
            <person name="Godfrey J."/>
            <person name="Miner T."/>
            <person name="Herter B."/>
            <person name="Appelbaum E."/>
            <person name="Cordes M."/>
            <person name="Lek S."/>
            <person name="Wollam A."/>
            <person name="Pepin K.H."/>
            <person name="Palsikar V.B."/>
            <person name="Mitreva M."/>
            <person name="Wilson R.K."/>
        </authorList>
    </citation>
    <scope>NUCLEOTIDE SEQUENCE [LARGE SCALE GENOMIC DNA]</scope>
    <source>
        <strain evidence="1 2">ATCC 14940</strain>
    </source>
</reference>
<proteinExistence type="predicted"/>
<gene>
    <name evidence="1" type="ORF">CLOSYM_01767</name>
</gene>
<name>A0ABC9TZD4_CLOSY</name>
<dbReference type="AlphaFoldDB" id="A0ABC9TZD4"/>